<keyword evidence="4" id="KW-0723">Serine/threonine-protein kinase</keyword>
<proteinExistence type="inferred from homology"/>
<dbReference type="InterPro" id="IPR011009">
    <property type="entry name" value="Kinase-like_dom_sf"/>
</dbReference>
<dbReference type="GO" id="GO:0030553">
    <property type="term" value="F:cGMP binding"/>
    <property type="evidence" value="ECO:0007669"/>
    <property type="project" value="UniProtKB-KW"/>
</dbReference>
<dbReference type="Pfam" id="PF00069">
    <property type="entry name" value="Pkinase"/>
    <property type="match status" value="1"/>
</dbReference>
<dbReference type="EMBL" id="CAXITT010000004">
    <property type="protein sequence ID" value="CAL1526309.1"/>
    <property type="molecule type" value="Genomic_DNA"/>
</dbReference>
<dbReference type="InterPro" id="IPR008271">
    <property type="entry name" value="Ser/Thr_kinase_AS"/>
</dbReference>
<dbReference type="SMART" id="SM00133">
    <property type="entry name" value="S_TK_X"/>
    <property type="match status" value="1"/>
</dbReference>
<organism evidence="21 22">
    <name type="scientific">Lymnaea stagnalis</name>
    <name type="common">Great pond snail</name>
    <name type="synonym">Helix stagnalis</name>
    <dbReference type="NCBI Taxonomy" id="6523"/>
    <lineage>
        <taxon>Eukaryota</taxon>
        <taxon>Metazoa</taxon>
        <taxon>Spiralia</taxon>
        <taxon>Lophotrochozoa</taxon>
        <taxon>Mollusca</taxon>
        <taxon>Gastropoda</taxon>
        <taxon>Heterobranchia</taxon>
        <taxon>Euthyneura</taxon>
        <taxon>Panpulmonata</taxon>
        <taxon>Hygrophila</taxon>
        <taxon>Lymnaeoidea</taxon>
        <taxon>Lymnaeidae</taxon>
        <taxon>Lymnaea</taxon>
    </lineage>
</organism>
<dbReference type="CDD" id="cd00038">
    <property type="entry name" value="CAP_ED"/>
    <property type="match status" value="2"/>
</dbReference>
<dbReference type="InterPro" id="IPR000719">
    <property type="entry name" value="Prot_kinase_dom"/>
</dbReference>
<dbReference type="CDD" id="cd05572">
    <property type="entry name" value="STKc_cGK"/>
    <property type="match status" value="1"/>
</dbReference>
<evidence type="ECO:0000256" key="3">
    <source>
        <dbReference type="ARBA" id="ARBA00012428"/>
    </source>
</evidence>
<dbReference type="GO" id="GO:0005524">
    <property type="term" value="F:ATP binding"/>
    <property type="evidence" value="ECO:0007669"/>
    <property type="project" value="UniProtKB-UniRule"/>
</dbReference>
<feature type="coiled-coil region" evidence="16">
    <location>
        <begin position="162"/>
        <end position="189"/>
    </location>
</feature>
<evidence type="ECO:0000313" key="22">
    <source>
        <dbReference type="Proteomes" id="UP001497497"/>
    </source>
</evidence>
<keyword evidence="22" id="KW-1185">Reference proteome</keyword>
<comment type="similarity">
    <text evidence="2">Belongs to the protein kinase superfamily. AGC Ser/Thr protein kinase family. cGMP subfamily.</text>
</comment>
<reference evidence="21 22" key="1">
    <citation type="submission" date="2024-04" db="EMBL/GenBank/DDBJ databases">
        <authorList>
            <consortium name="Genoscope - CEA"/>
            <person name="William W."/>
        </authorList>
    </citation>
    <scope>NUCLEOTIDE SEQUENCE [LARGE SCALE GENOMIC DNA]</scope>
</reference>
<dbReference type="PROSITE" id="PS00108">
    <property type="entry name" value="PROTEIN_KINASE_ST"/>
    <property type="match status" value="1"/>
</dbReference>
<feature type="compositionally biased region" description="Low complexity" evidence="17">
    <location>
        <begin position="520"/>
        <end position="538"/>
    </location>
</feature>
<evidence type="ECO:0000256" key="7">
    <source>
        <dbReference type="ARBA" id="ARBA00022741"/>
    </source>
</evidence>
<evidence type="ECO:0000256" key="4">
    <source>
        <dbReference type="ARBA" id="ARBA00022527"/>
    </source>
</evidence>
<feature type="domain" description="Protein kinase" evidence="18">
    <location>
        <begin position="559"/>
        <end position="818"/>
    </location>
</feature>
<evidence type="ECO:0000256" key="2">
    <source>
        <dbReference type="ARBA" id="ARBA00006352"/>
    </source>
</evidence>
<dbReference type="GO" id="GO:0004692">
    <property type="term" value="F:cGMP-dependent protein kinase activity"/>
    <property type="evidence" value="ECO:0007669"/>
    <property type="project" value="UniProtKB-EC"/>
</dbReference>
<dbReference type="Gene3D" id="1.10.510.10">
    <property type="entry name" value="Transferase(Phosphotransferase) domain 1"/>
    <property type="match status" value="1"/>
</dbReference>
<evidence type="ECO:0000256" key="17">
    <source>
        <dbReference type="SAM" id="MobiDB-lite"/>
    </source>
</evidence>
<evidence type="ECO:0000259" key="18">
    <source>
        <dbReference type="PROSITE" id="PS50011"/>
    </source>
</evidence>
<comment type="catalytic activity">
    <reaction evidence="11">
        <text>L-threonyl-[protein] + ATP = O-phospho-L-threonyl-[protein] + ADP + H(+)</text>
        <dbReference type="Rhea" id="RHEA:46608"/>
        <dbReference type="Rhea" id="RHEA-COMP:11060"/>
        <dbReference type="Rhea" id="RHEA-COMP:11605"/>
        <dbReference type="ChEBI" id="CHEBI:15378"/>
        <dbReference type="ChEBI" id="CHEBI:30013"/>
        <dbReference type="ChEBI" id="CHEBI:30616"/>
        <dbReference type="ChEBI" id="CHEBI:61977"/>
        <dbReference type="ChEBI" id="CHEBI:456216"/>
        <dbReference type="EC" id="2.7.11.12"/>
    </reaction>
</comment>
<evidence type="ECO:0000256" key="15">
    <source>
        <dbReference type="PROSITE-ProRule" id="PRU10141"/>
    </source>
</evidence>
<feature type="region of interest" description="Disordered" evidence="17">
    <location>
        <begin position="513"/>
        <end position="544"/>
    </location>
</feature>
<feature type="compositionally biased region" description="Gly residues" evidence="17">
    <location>
        <begin position="37"/>
        <end position="54"/>
    </location>
</feature>
<dbReference type="CDD" id="cd12083">
    <property type="entry name" value="DD_cGKI"/>
    <property type="match status" value="1"/>
</dbReference>
<dbReference type="GO" id="GO:0005737">
    <property type="term" value="C:cytoplasm"/>
    <property type="evidence" value="ECO:0007669"/>
    <property type="project" value="UniProtKB-ARBA"/>
</dbReference>
<dbReference type="InterPro" id="IPR017441">
    <property type="entry name" value="Protein_kinase_ATP_BS"/>
</dbReference>
<dbReference type="PROSITE" id="PS00888">
    <property type="entry name" value="CNMP_BINDING_1"/>
    <property type="match status" value="1"/>
</dbReference>
<evidence type="ECO:0000256" key="10">
    <source>
        <dbReference type="ARBA" id="ARBA00022992"/>
    </source>
</evidence>
<evidence type="ECO:0000256" key="14">
    <source>
        <dbReference type="PIRSR" id="PIRSR000559-2"/>
    </source>
</evidence>
<dbReference type="Gene3D" id="3.30.200.20">
    <property type="entry name" value="Phosphorylase Kinase, domain 1"/>
    <property type="match status" value="1"/>
</dbReference>
<dbReference type="PROSITE" id="PS50042">
    <property type="entry name" value="CNMP_BINDING_3"/>
    <property type="match status" value="2"/>
</dbReference>
<dbReference type="Pfam" id="PF00027">
    <property type="entry name" value="cNMP_binding"/>
    <property type="match status" value="2"/>
</dbReference>
<dbReference type="SUPFAM" id="SSF56112">
    <property type="entry name" value="Protein kinase-like (PK-like)"/>
    <property type="match status" value="1"/>
</dbReference>
<evidence type="ECO:0000259" key="20">
    <source>
        <dbReference type="PROSITE" id="PS51285"/>
    </source>
</evidence>
<dbReference type="PIRSF" id="PIRSF000559">
    <property type="entry name" value="cGMP-dep_kinase"/>
    <property type="match status" value="1"/>
</dbReference>
<evidence type="ECO:0000256" key="6">
    <source>
        <dbReference type="ARBA" id="ARBA00022679"/>
    </source>
</evidence>
<comment type="cofactor">
    <cofactor evidence="1">
        <name>Mg(2+)</name>
        <dbReference type="ChEBI" id="CHEBI:18420"/>
    </cofactor>
</comment>
<gene>
    <name evidence="21" type="ORF">GSLYS_00000486001</name>
</gene>
<evidence type="ECO:0000256" key="5">
    <source>
        <dbReference type="ARBA" id="ARBA00022535"/>
    </source>
</evidence>
<dbReference type="SUPFAM" id="SSF51206">
    <property type="entry name" value="cAMP-binding domain-like"/>
    <property type="match status" value="2"/>
</dbReference>
<evidence type="ECO:0000256" key="13">
    <source>
        <dbReference type="PIRSR" id="PIRSR000559-1"/>
    </source>
</evidence>
<feature type="domain" description="AGC-kinase C-terminal" evidence="20">
    <location>
        <begin position="819"/>
        <end position="869"/>
    </location>
</feature>
<dbReference type="PROSITE" id="PS51285">
    <property type="entry name" value="AGC_KINASE_CTER"/>
    <property type="match status" value="1"/>
</dbReference>
<name>A0AAV2H223_LYMST</name>
<dbReference type="InterPro" id="IPR014710">
    <property type="entry name" value="RmlC-like_jellyroll"/>
</dbReference>
<dbReference type="SMART" id="SM00100">
    <property type="entry name" value="cNMP"/>
    <property type="match status" value="2"/>
</dbReference>
<feature type="binding site" evidence="14">
    <location>
        <begin position="565"/>
        <end position="573"/>
    </location>
    <ligand>
        <name>ATP</name>
        <dbReference type="ChEBI" id="CHEBI:30616"/>
    </ligand>
</feature>
<feature type="active site" description="Proton acceptor" evidence="13">
    <location>
        <position position="683"/>
    </location>
</feature>
<dbReference type="SMART" id="SM00220">
    <property type="entry name" value="S_TKc"/>
    <property type="match status" value="1"/>
</dbReference>
<dbReference type="InterPro" id="IPR000595">
    <property type="entry name" value="cNMP-bd_dom"/>
</dbReference>
<evidence type="ECO:0000313" key="21">
    <source>
        <dbReference type="EMBL" id="CAL1526309.1"/>
    </source>
</evidence>
<dbReference type="FunFam" id="2.60.120.10:FF:000072">
    <property type="entry name" value="cGMP-dependent protein kinase"/>
    <property type="match status" value="1"/>
</dbReference>
<dbReference type="InterPro" id="IPR000961">
    <property type="entry name" value="AGC-kinase_C"/>
</dbReference>
<sequence>MPPPAKNSANLPSSKLYASGVGPTAASASDGPNVAYGSGGGRGVAGSGGGGGVSGVNADGYQSSTSGSYQTDPRYQPHHPYPVDAKSLSQTARGPLPLPAGGSPQAPYNPRPVKMGNGASSNAHFTIDGESMDVQKVKALVPELRHEIKRRDKIIEQYDGQVRQKDDLIKEKDNEIARLKEEVHKLKSVLQLKVDTLKSQESKPDLLSTIDENQAEPSVNKGPAKKQGVSGESPSSKTLGYVDLTHHEKDFKSKQLIKDALMGNEFIKVLAVSQMREVIDCMYEKKVPKQCYIIKEGERGEHLYVCAEGTLEVHKDDKRLGEIKSGGLFGELAILYNCKRTASVKAVTNTTLWVLDRRVFQTIMMKTGLQKREENMAFLKSVPLLKNLPSEKLAKIADVLEYDFFHENEYIIREGAAGDTFFIINKGDVKVTQMIAGHPDPKEVRRLKRGDYFGEKALLSEDRRTANVLALPPGVECLTVDRESFTKLIGDLNELRTKDYGDEARGAESFLRFRPKDTSRTSGNSSSLSTWRSGSDSTVSPVADRPVSKEFENVTLDDLQLVTTLGMGGFGRVELVQLTKDKTKTFALKCLKKKHIVETRQQEHIYSEKKIMMEADSPFITKLHKTFRDKKYVYMLMEVCLGGELWTILRDRGHFDDITARFCVACVLEAFSYLHAKGIIYRDLKPENLLLDARGYVKLVDFGFAKKIGVGKKTWTFCGTPEYVAPEIILNKGHDHSADYWSLGILMFELLNGTPPFSGSDPMRTYNIILKGVDHIEFPKKISRSAHVLIKKLCRDNPMERLGYGRNGISDIRKNKWFQGFDWEGLMNLTLTPPIIPKVKSQTDTSNFDSYPRDMDIAADELSGWDIDF</sequence>
<accession>A0AAV2H223</accession>
<keyword evidence="6" id="KW-0808">Transferase</keyword>
<dbReference type="PROSITE" id="PS00107">
    <property type="entry name" value="PROTEIN_KINASE_ATP"/>
    <property type="match status" value="1"/>
</dbReference>
<dbReference type="EC" id="2.7.11.12" evidence="3"/>
<evidence type="ECO:0000256" key="8">
    <source>
        <dbReference type="ARBA" id="ARBA00022777"/>
    </source>
</evidence>
<feature type="region of interest" description="Disordered" evidence="17">
    <location>
        <begin position="201"/>
        <end position="238"/>
    </location>
</feature>
<keyword evidence="9 14" id="KW-0067">ATP-binding</keyword>
<dbReference type="Proteomes" id="UP001497497">
    <property type="component" value="Unassembled WGS sequence"/>
</dbReference>
<evidence type="ECO:0000256" key="16">
    <source>
        <dbReference type="SAM" id="Coils"/>
    </source>
</evidence>
<keyword evidence="8" id="KW-0418">Kinase</keyword>
<dbReference type="InterPro" id="IPR035014">
    <property type="entry name" value="STKc_cGK"/>
</dbReference>
<dbReference type="FunFam" id="1.10.510.10:FF:000096">
    <property type="entry name" value="cGMP-dependent protein kinase"/>
    <property type="match status" value="1"/>
</dbReference>
<keyword evidence="16" id="KW-0175">Coiled coil</keyword>
<dbReference type="PANTHER" id="PTHR24353:SF147">
    <property type="entry name" value="CGMP-DEPENDENT SERINE_THREONIN PROTEIN KINASE-RELATED"/>
    <property type="match status" value="1"/>
</dbReference>
<keyword evidence="5" id="KW-0140">cGMP</keyword>
<feature type="binding site" evidence="14 15">
    <location>
        <position position="589"/>
    </location>
    <ligand>
        <name>ATP</name>
        <dbReference type="ChEBI" id="CHEBI:30616"/>
    </ligand>
</feature>
<feature type="region of interest" description="Disordered" evidence="17">
    <location>
        <begin position="1"/>
        <end position="129"/>
    </location>
</feature>
<dbReference type="FunFam" id="2.60.120.10:FF:000064">
    <property type="entry name" value="cGMP-dependent protein kinase, isozyme"/>
    <property type="match status" value="1"/>
</dbReference>
<protein>
    <recommendedName>
        <fullName evidence="3">cGMP-dependent protein kinase</fullName>
        <ecNumber evidence="3">2.7.11.12</ecNumber>
    </recommendedName>
</protein>
<dbReference type="PANTHER" id="PTHR24353">
    <property type="entry name" value="CYCLIC NUCLEOTIDE-DEPENDENT PROTEIN KINASE"/>
    <property type="match status" value="1"/>
</dbReference>
<comment type="caution">
    <text evidence="21">The sequence shown here is derived from an EMBL/GenBank/DDBJ whole genome shotgun (WGS) entry which is preliminary data.</text>
</comment>
<evidence type="ECO:0000256" key="11">
    <source>
        <dbReference type="ARBA" id="ARBA00047298"/>
    </source>
</evidence>
<evidence type="ECO:0000256" key="12">
    <source>
        <dbReference type="ARBA" id="ARBA00047462"/>
    </source>
</evidence>
<evidence type="ECO:0000256" key="9">
    <source>
        <dbReference type="ARBA" id="ARBA00022840"/>
    </source>
</evidence>
<dbReference type="PRINTS" id="PR00104">
    <property type="entry name" value="CGMPKINASE"/>
</dbReference>
<dbReference type="PROSITE" id="PS00889">
    <property type="entry name" value="CNMP_BINDING_2"/>
    <property type="match status" value="2"/>
</dbReference>
<dbReference type="PROSITE" id="PS50011">
    <property type="entry name" value="PROTEIN_KINASE_DOM"/>
    <property type="match status" value="1"/>
</dbReference>
<comment type="catalytic activity">
    <reaction evidence="12">
        <text>L-seryl-[protein] + ATP = O-phospho-L-seryl-[protein] + ADP + H(+)</text>
        <dbReference type="Rhea" id="RHEA:17989"/>
        <dbReference type="Rhea" id="RHEA-COMP:9863"/>
        <dbReference type="Rhea" id="RHEA-COMP:11604"/>
        <dbReference type="ChEBI" id="CHEBI:15378"/>
        <dbReference type="ChEBI" id="CHEBI:29999"/>
        <dbReference type="ChEBI" id="CHEBI:30616"/>
        <dbReference type="ChEBI" id="CHEBI:83421"/>
        <dbReference type="ChEBI" id="CHEBI:456216"/>
        <dbReference type="EC" id="2.7.11.12"/>
    </reaction>
</comment>
<dbReference type="InterPro" id="IPR018488">
    <property type="entry name" value="cNMP-bd_CS"/>
</dbReference>
<feature type="compositionally biased region" description="Polar residues" evidence="17">
    <location>
        <begin position="60"/>
        <end position="73"/>
    </location>
</feature>
<keyword evidence="7 14" id="KW-0547">Nucleotide-binding</keyword>
<feature type="domain" description="Cyclic nucleotide-binding" evidence="19">
    <location>
        <begin position="266"/>
        <end position="381"/>
    </location>
</feature>
<evidence type="ECO:0000256" key="1">
    <source>
        <dbReference type="ARBA" id="ARBA00001946"/>
    </source>
</evidence>
<dbReference type="Gene3D" id="2.60.120.10">
    <property type="entry name" value="Jelly Rolls"/>
    <property type="match status" value="2"/>
</dbReference>
<dbReference type="InterPro" id="IPR002374">
    <property type="entry name" value="cGMP_dep_kinase"/>
</dbReference>
<dbReference type="InterPro" id="IPR018490">
    <property type="entry name" value="cNMP-bd_dom_sf"/>
</dbReference>
<keyword evidence="10" id="KW-0142">cGMP-binding</keyword>
<evidence type="ECO:0000259" key="19">
    <source>
        <dbReference type="PROSITE" id="PS50042"/>
    </source>
</evidence>
<dbReference type="AlphaFoldDB" id="A0AAV2H223"/>
<feature type="domain" description="Cyclic nucleotide-binding" evidence="19">
    <location>
        <begin position="384"/>
        <end position="506"/>
    </location>
</feature>